<sequence length="973" mass="109823">MGAIRRTDSALFGAAGVIVLLLTLGGLLIFSRESHEIRDLRGEARGCIRTDSWCSCSSEQKWELEELQPQVPTSIEKTCTLGKKTDVFRCDCRGSAICEVANSSTTEKLVPTGQWTASGTVSCEFDRSPSTFVVLRPLSGQLESSEQWEPGRINFDIRSSFHMGEKVRRISVPRIFSKDSTAKELEAVRGSFLPHVCTQCFPPAPRGCELWIVAQVASAKEARGVMKTVKHRIKWCVVFVMDMDHGSKWSIGMTAKNAVILGRAEQKSLRSEILQYLPRDHTALKMIGYLYAIRQNPVAIFDASAAYSIQDAEFLAAALKESTEIPVKMKQRISLSFNPLPESHPVRHRAPKGSDMPKSPSKDSFSWPRGLALSAVADFRATGMIDSGFSVKSSQIGVLHSLVEGAPDTDSVFSLTQSSAPVRFNREEWLDSLHDASNIRFDFGRWTRAMPKGVFVPYSAHSSLHTSNSLWALWLPSSRPARVADVWRSYVMQRLMWDEGLHAAVTEPFVRADEGPPDGAHTRALSTFEHELDFQRKIDSLLRVLSEIELSGEHTAARLEQLVIELYEHGFLDLQDVLLAQAWIRDLLTVGYRFNQIQRDTLYHALPETVPEYLPSYSAVRKSFADAQGGPQKKGRVAVCMSGQFRGFSYVSNAIDERYPLQTQQIGEVASVPIRRHPSDSLRQFLFPALEPHGFDVFMHVLTSEKYVWEPLMSDTNACGAIIPKSSDKYKLFCNLELESRNGFSVPASPRWSNKTHWTQRGVKGLVAQLHGIYRCNEMRKERERTTGARYDYMIRFRVDSYMMSMMPSIGNFQFHNIIAMNNQRACCCGNRDNFGLGYTEHMQHYLDRVALLSLSDIHADGEAWIAEDFAEHVALDLDNSSITDSPIRYCYMPRHDAHDATNYRWLRSNPRARDRWRKLGYNLSWSPDDEKPIPVIGANELNALANMDIPTERFPKSTDQDATGLHDETLIR</sequence>
<proteinExistence type="predicted"/>
<feature type="region of interest" description="Disordered" evidence="1">
    <location>
        <begin position="952"/>
        <end position="973"/>
    </location>
</feature>
<dbReference type="AlphaFoldDB" id="A0A7S0XJC5"/>
<evidence type="ECO:0000313" key="3">
    <source>
        <dbReference type="EMBL" id="CAD8725675.1"/>
    </source>
</evidence>
<protein>
    <submittedName>
        <fullName evidence="3">Uncharacterized protein</fullName>
    </submittedName>
</protein>
<name>A0A7S0XJC5_9RHOD</name>
<dbReference type="PANTHER" id="PTHR31362:SF0">
    <property type="entry name" value="EXOSTOSIN DOMAIN-CONTAINING PROTEIN-RELATED"/>
    <property type="match status" value="1"/>
</dbReference>
<keyword evidence="2" id="KW-0472">Membrane</keyword>
<evidence type="ECO:0000256" key="1">
    <source>
        <dbReference type="SAM" id="MobiDB-lite"/>
    </source>
</evidence>
<dbReference type="InterPro" id="IPR005049">
    <property type="entry name" value="STL-like"/>
</dbReference>
<reference evidence="3" key="1">
    <citation type="submission" date="2021-01" db="EMBL/GenBank/DDBJ databases">
        <authorList>
            <person name="Corre E."/>
            <person name="Pelletier E."/>
            <person name="Niang G."/>
            <person name="Scheremetjew M."/>
            <person name="Finn R."/>
            <person name="Kale V."/>
            <person name="Holt S."/>
            <person name="Cochrane G."/>
            <person name="Meng A."/>
            <person name="Brown T."/>
            <person name="Cohen L."/>
        </authorList>
    </citation>
    <scope>NUCLEOTIDE SEQUENCE</scope>
    <source>
        <strain evidence="3">CCMP3276</strain>
    </source>
</reference>
<evidence type="ECO:0000256" key="2">
    <source>
        <dbReference type="SAM" id="Phobius"/>
    </source>
</evidence>
<keyword evidence="2" id="KW-0812">Transmembrane</keyword>
<gene>
    <name evidence="3" type="ORF">EMAD1354_LOCUS1755</name>
</gene>
<feature type="transmembrane region" description="Helical" evidence="2">
    <location>
        <begin position="12"/>
        <end position="31"/>
    </location>
</feature>
<accession>A0A7S0XJC5</accession>
<dbReference type="EMBL" id="HBFE01002665">
    <property type="protein sequence ID" value="CAD8725675.1"/>
    <property type="molecule type" value="Transcribed_RNA"/>
</dbReference>
<dbReference type="PANTHER" id="PTHR31362">
    <property type="entry name" value="GLYCOSYLTRANSFERASE STELLO1-RELATED"/>
    <property type="match status" value="1"/>
</dbReference>
<organism evidence="3">
    <name type="scientific">Erythrolobus madagascarensis</name>
    <dbReference type="NCBI Taxonomy" id="708628"/>
    <lineage>
        <taxon>Eukaryota</taxon>
        <taxon>Rhodophyta</taxon>
        <taxon>Bangiophyceae</taxon>
        <taxon>Porphyridiales</taxon>
        <taxon>Porphyridiaceae</taxon>
        <taxon>Erythrolobus</taxon>
    </lineage>
</organism>
<keyword evidence="2" id="KW-1133">Transmembrane helix</keyword>
<feature type="region of interest" description="Disordered" evidence="1">
    <location>
        <begin position="340"/>
        <end position="364"/>
    </location>
</feature>